<dbReference type="OrthoDB" id="2011986at2759"/>
<feature type="compositionally biased region" description="Polar residues" evidence="1">
    <location>
        <begin position="179"/>
        <end position="203"/>
    </location>
</feature>
<dbReference type="PANTHER" id="PTHR28086">
    <property type="entry name" value="UPF0662 PROTEIN YPL260W"/>
    <property type="match status" value="1"/>
</dbReference>
<feature type="region of interest" description="Disordered" evidence="1">
    <location>
        <begin position="67"/>
        <end position="102"/>
    </location>
</feature>
<dbReference type="InterPro" id="IPR018810">
    <property type="entry name" value="UPF0662"/>
</dbReference>
<gene>
    <name evidence="2" type="ORF">AWRI3579_g4528</name>
</gene>
<dbReference type="Pfam" id="PF10303">
    <property type="entry name" value="DUF2408"/>
    <property type="match status" value="2"/>
</dbReference>
<proteinExistence type="predicted"/>
<feature type="compositionally biased region" description="Low complexity" evidence="1">
    <location>
        <begin position="204"/>
        <end position="215"/>
    </location>
</feature>
<organism evidence="2 3">
    <name type="scientific">Hanseniaspora osmophila</name>
    <dbReference type="NCBI Taxonomy" id="56408"/>
    <lineage>
        <taxon>Eukaryota</taxon>
        <taxon>Fungi</taxon>
        <taxon>Dikarya</taxon>
        <taxon>Ascomycota</taxon>
        <taxon>Saccharomycotina</taxon>
        <taxon>Saccharomycetes</taxon>
        <taxon>Saccharomycodales</taxon>
        <taxon>Saccharomycodaceae</taxon>
        <taxon>Hanseniaspora</taxon>
    </lineage>
</organism>
<evidence type="ECO:0000313" key="2">
    <source>
        <dbReference type="EMBL" id="OEJ80555.1"/>
    </source>
</evidence>
<dbReference type="InParanoid" id="A0A1E5R0W8"/>
<feature type="region of interest" description="Disordered" evidence="1">
    <location>
        <begin position="597"/>
        <end position="737"/>
    </location>
</feature>
<feature type="compositionally biased region" description="Acidic residues" evidence="1">
    <location>
        <begin position="723"/>
        <end position="737"/>
    </location>
</feature>
<accession>A0A1E5R0W8</accession>
<dbReference type="PANTHER" id="PTHR28086:SF1">
    <property type="entry name" value="CU(2+) SUPPRESSING AND BLEOMYCIN SENSITIVE PROTEIN 1"/>
    <property type="match status" value="1"/>
</dbReference>
<feature type="compositionally biased region" description="Polar residues" evidence="1">
    <location>
        <begin position="639"/>
        <end position="654"/>
    </location>
</feature>
<feature type="compositionally biased region" description="Polar residues" evidence="1">
    <location>
        <begin position="602"/>
        <end position="611"/>
    </location>
</feature>
<dbReference type="Proteomes" id="UP000095728">
    <property type="component" value="Unassembled WGS sequence"/>
</dbReference>
<dbReference type="STRING" id="56408.A0A1E5R0W8"/>
<dbReference type="FunCoup" id="A0A1E5R0W8">
    <property type="interactions" value="53"/>
</dbReference>
<feature type="compositionally biased region" description="Basic and acidic residues" evidence="1">
    <location>
        <begin position="672"/>
        <end position="687"/>
    </location>
</feature>
<dbReference type="EMBL" id="LPNM01000012">
    <property type="protein sequence ID" value="OEJ80555.1"/>
    <property type="molecule type" value="Genomic_DNA"/>
</dbReference>
<protein>
    <submittedName>
        <fullName evidence="2">UPF0662 protein</fullName>
    </submittedName>
</protein>
<dbReference type="GO" id="GO:0005634">
    <property type="term" value="C:nucleus"/>
    <property type="evidence" value="ECO:0007669"/>
    <property type="project" value="TreeGrafter"/>
</dbReference>
<evidence type="ECO:0000313" key="3">
    <source>
        <dbReference type="Proteomes" id="UP000095728"/>
    </source>
</evidence>
<feature type="compositionally biased region" description="Low complexity" evidence="1">
    <location>
        <begin position="612"/>
        <end position="638"/>
    </location>
</feature>
<dbReference type="GO" id="GO:0005737">
    <property type="term" value="C:cytoplasm"/>
    <property type="evidence" value="ECO:0007669"/>
    <property type="project" value="TreeGrafter"/>
</dbReference>
<evidence type="ECO:0000256" key="1">
    <source>
        <dbReference type="SAM" id="MobiDB-lite"/>
    </source>
</evidence>
<name>A0A1E5R0W8_9ASCO</name>
<reference evidence="3" key="1">
    <citation type="journal article" date="2016" name="Genome Announc.">
        <title>Genome sequences of three species of Hanseniaspora isolated from spontaneous wine fermentations.</title>
        <authorList>
            <person name="Sternes P.R."/>
            <person name="Lee D."/>
            <person name="Kutyna D.R."/>
            <person name="Borneman A.R."/>
        </authorList>
    </citation>
    <scope>NUCLEOTIDE SEQUENCE [LARGE SCALE GENOMIC DNA]</scope>
    <source>
        <strain evidence="3">AWRI3579</strain>
    </source>
</reference>
<keyword evidence="3" id="KW-1185">Reference proteome</keyword>
<comment type="caution">
    <text evidence="2">The sequence shown here is derived from an EMBL/GenBank/DDBJ whole genome shotgun (WGS) entry which is preliminary data.</text>
</comment>
<dbReference type="AlphaFoldDB" id="A0A1E5R0W8"/>
<sequence length="737" mass="83487">MTYSGEVYKEEEPILEDFRNIRQELLQLKKDRRQYLNSKNIYKIYELVLTKVNELRRIRAGIDMSDTNKSEANVGGANTETDEESANKESVDSANTPFVQPPNRVDSVLDDIFQLLSLSFLTCGLKNTAPATYSSLSTVQRLLEHLEESKIYTFHDLRPIKARLEEISKIVENSNFVHFTSNTDSNKTTPQPTDSNKTTPQTTESNESNENSGNNQVKNEINNGENKSVADSFMNVHFTTTTLKQNDILEDSILKKKLRNCLIEYERIENNIEKIDPKLEPVMEELYGLRRELLSLTVASRTGSLQKVTGESGKNVNDSNKNFTTANGISRSSSNTSMINYGTPSYLNKYNDKLLSIENQLAQALGTAPGMALSVSTNNLSGQTVLNGLIDDCHDLLNDLTHNHYYTETDENYYNDPELNRIYNTLVQTKTNLENLLITRRWTLRETDLFQYQKKLEDIDRLRTNGKFFAGSSSLTSSVEEQKSQSILLYLLRRCYAIIYKLLESSEPVSESLQRVHNQLSTVRRCLLELKRMGGVDNERELYPYQMKLASLDNMKVDGKFYDEDGNVPEGQGTLCCLLNECFDILHELEIEAEDKEKLTSRESTPVNLTPSTTISRTNTNISTSSARNTQNNNNATTPLKNSTLLHKSSSLGNKPSGKEKHTNSSSSMQLTKDDSTRDVSELGKSNDEDEIAELTKNMQYKKFLNSQGHEDDGESTYSLDESLVEGEEDDDEEEEE</sequence>
<feature type="region of interest" description="Disordered" evidence="1">
    <location>
        <begin position="179"/>
        <end position="222"/>
    </location>
</feature>
<feature type="compositionally biased region" description="Polar residues" evidence="1">
    <location>
        <begin position="67"/>
        <end position="79"/>
    </location>
</feature>